<dbReference type="PROSITE" id="PS50878">
    <property type="entry name" value="RT_POL"/>
    <property type="match status" value="1"/>
</dbReference>
<dbReference type="GO" id="GO:0003964">
    <property type="term" value="F:RNA-directed DNA polymerase activity"/>
    <property type="evidence" value="ECO:0007669"/>
    <property type="project" value="UniProtKB-KW"/>
</dbReference>
<dbReference type="Pfam" id="PF01541">
    <property type="entry name" value="GIY-YIG"/>
    <property type="match status" value="1"/>
</dbReference>
<dbReference type="EMBL" id="JAPMOS010000041">
    <property type="protein sequence ID" value="KAJ4457701.1"/>
    <property type="molecule type" value="Genomic_DNA"/>
</dbReference>
<evidence type="ECO:0000259" key="2">
    <source>
        <dbReference type="PROSITE" id="PS50164"/>
    </source>
</evidence>
<reference evidence="4" key="1">
    <citation type="journal article" date="2022" name="bioRxiv">
        <title>Genomics of Preaxostyla Flagellates Illuminates Evolutionary Transitions and the Path Towards Mitochondrial Loss.</title>
        <authorList>
            <person name="Novak L.V.F."/>
            <person name="Treitli S.C."/>
            <person name="Pyrih J."/>
            <person name="Halakuc P."/>
            <person name="Pipaliya S.V."/>
            <person name="Vacek V."/>
            <person name="Brzon O."/>
            <person name="Soukal P."/>
            <person name="Eme L."/>
            <person name="Dacks J.B."/>
            <person name="Karnkowska A."/>
            <person name="Elias M."/>
            <person name="Hampl V."/>
        </authorList>
    </citation>
    <scope>NUCLEOTIDE SEQUENCE</scope>
    <source>
        <strain evidence="4">RCP-MX</strain>
    </source>
</reference>
<comment type="caution">
    <text evidence="4">The sequence shown here is derived from an EMBL/GenBank/DDBJ whole genome shotgun (WGS) entry which is preliminary data.</text>
</comment>
<keyword evidence="4" id="KW-0695">RNA-directed DNA polymerase</keyword>
<keyword evidence="4" id="KW-0548">Nucleotidyltransferase</keyword>
<sequence length="664" mass="71001">MEGSVPTLYLLTDRRRHIYIGSTTNLTHRVLQHNGLLSGGAQQTRGHRWHLLAACWGPPLEQIRQLEDLLHRPDSGCGFRKPVTVTQTIDALCSLLARLHLVVPIRTNLATAVTGCTVTHGPLLHTFPPEAPAAGRGSSSTTPAATPLRQRRPPRPEAAALSDQECALLRAAATLTDPEAILEAIIPVLAQRTPARRPPHQAPRARQAPRGRCGPPASGCAASRSDCAHWATRRAAPITHPRASFSPGAKPGRTWPRPEHRFFATLAGDTQRPPCPISWQQLNEHHSREAASGGPEPPTPGIPWATLAATTPPLTPAETAALEADISEQEVVAQVGKAAPHTAPGSDGAGVDALKHLVKDPALLGALVALLRACWQTKSTPARWRASTAVLLLKRGKDPTAVSSWRHVALCDVLAKLYSGILAHRLTDFLGHPGRLAPSQHGFAPALGPLLHVSTLLATMESRRVAGDPLRLLFLDLTNAFGSVEAYVIRKGLRLAGIPGHLQAAILELYQGLSMTWRDCYDRGGRPDEPLPPISLERGVKQGDALSPVVFLLALDPLLRWLELPDPTLGPLGAGLAGDPTTAASCQAFADDLVVTAASDAALRVLCDRLEAFLAWARLRLNAKKCAILAADKGHAQPGFLLQLQGQPIPAMGDTTTYTYRVCV</sequence>
<evidence type="ECO:0000313" key="4">
    <source>
        <dbReference type="EMBL" id="KAJ4457701.1"/>
    </source>
</evidence>
<accession>A0ABQ8UH12</accession>
<keyword evidence="5" id="KW-1185">Reference proteome</keyword>
<organism evidence="4 5">
    <name type="scientific">Paratrimastix pyriformis</name>
    <dbReference type="NCBI Taxonomy" id="342808"/>
    <lineage>
        <taxon>Eukaryota</taxon>
        <taxon>Metamonada</taxon>
        <taxon>Preaxostyla</taxon>
        <taxon>Paratrimastigidae</taxon>
        <taxon>Paratrimastix</taxon>
    </lineage>
</organism>
<dbReference type="Gene3D" id="3.40.1440.10">
    <property type="entry name" value="GIY-YIG endonuclease"/>
    <property type="match status" value="1"/>
</dbReference>
<dbReference type="InterPro" id="IPR000305">
    <property type="entry name" value="GIY-YIG_endonuc"/>
</dbReference>
<dbReference type="InterPro" id="IPR043502">
    <property type="entry name" value="DNA/RNA_pol_sf"/>
</dbReference>
<name>A0ABQ8UH12_9EUKA</name>
<evidence type="ECO:0000259" key="3">
    <source>
        <dbReference type="PROSITE" id="PS50878"/>
    </source>
</evidence>
<feature type="compositionally biased region" description="Low complexity" evidence="1">
    <location>
        <begin position="202"/>
        <end position="217"/>
    </location>
</feature>
<evidence type="ECO:0000256" key="1">
    <source>
        <dbReference type="SAM" id="MobiDB-lite"/>
    </source>
</evidence>
<feature type="region of interest" description="Disordered" evidence="1">
    <location>
        <begin position="127"/>
        <end position="161"/>
    </location>
</feature>
<feature type="domain" description="GIY-YIG" evidence="2">
    <location>
        <begin position="4"/>
        <end position="85"/>
    </location>
</feature>
<dbReference type="InterPro" id="IPR000477">
    <property type="entry name" value="RT_dom"/>
</dbReference>
<dbReference type="InterPro" id="IPR035901">
    <property type="entry name" value="GIY-YIG_endonuc_sf"/>
</dbReference>
<dbReference type="CDD" id="cd01650">
    <property type="entry name" value="RT_nLTR_like"/>
    <property type="match status" value="1"/>
</dbReference>
<protein>
    <submittedName>
        <fullName evidence="4">Reverse transcriptase</fullName>
    </submittedName>
</protein>
<feature type="region of interest" description="Disordered" evidence="1">
    <location>
        <begin position="192"/>
        <end position="223"/>
    </location>
</feature>
<proteinExistence type="predicted"/>
<gene>
    <name evidence="4" type="ORF">PAPYR_6730</name>
</gene>
<dbReference type="PANTHER" id="PTHR19446">
    <property type="entry name" value="REVERSE TRANSCRIPTASES"/>
    <property type="match status" value="1"/>
</dbReference>
<dbReference type="PROSITE" id="PS50164">
    <property type="entry name" value="GIY_YIG"/>
    <property type="match status" value="1"/>
</dbReference>
<feature type="region of interest" description="Disordered" evidence="1">
    <location>
        <begin position="238"/>
        <end position="257"/>
    </location>
</feature>
<dbReference type="Pfam" id="PF00078">
    <property type="entry name" value="RVT_1"/>
    <property type="match status" value="1"/>
</dbReference>
<dbReference type="SUPFAM" id="SSF56672">
    <property type="entry name" value="DNA/RNA polymerases"/>
    <property type="match status" value="1"/>
</dbReference>
<evidence type="ECO:0000313" key="5">
    <source>
        <dbReference type="Proteomes" id="UP001141327"/>
    </source>
</evidence>
<feature type="domain" description="Reverse transcriptase" evidence="3">
    <location>
        <begin position="373"/>
        <end position="656"/>
    </location>
</feature>
<dbReference type="SUPFAM" id="SSF82771">
    <property type="entry name" value="GIY-YIG endonuclease"/>
    <property type="match status" value="1"/>
</dbReference>
<keyword evidence="4" id="KW-0808">Transferase</keyword>
<feature type="region of interest" description="Disordered" evidence="1">
    <location>
        <begin position="284"/>
        <end position="309"/>
    </location>
</feature>
<dbReference type="Proteomes" id="UP001141327">
    <property type="component" value="Unassembled WGS sequence"/>
</dbReference>